<feature type="domain" description="Phosphoribosylaminoimidazole carboxylase C-terminal" evidence="1">
    <location>
        <begin position="2"/>
        <end position="30"/>
    </location>
</feature>
<evidence type="ECO:0000313" key="2">
    <source>
        <dbReference type="EMBL" id="STI77315.1"/>
    </source>
</evidence>
<dbReference type="EC" id="6.3.4.18" evidence="2"/>
<proteinExistence type="predicted"/>
<organism evidence="2 3">
    <name type="scientific">Escherichia coli</name>
    <dbReference type="NCBI Taxonomy" id="562"/>
    <lineage>
        <taxon>Bacteria</taxon>
        <taxon>Pseudomonadati</taxon>
        <taxon>Pseudomonadota</taxon>
        <taxon>Gammaproteobacteria</taxon>
        <taxon>Enterobacterales</taxon>
        <taxon>Enterobacteriaceae</taxon>
        <taxon>Escherichia</taxon>
    </lineage>
</organism>
<dbReference type="SUPFAM" id="SSF51246">
    <property type="entry name" value="Rudiment single hybrid motif"/>
    <property type="match status" value="1"/>
</dbReference>
<reference evidence="2 3" key="1">
    <citation type="submission" date="2018-06" db="EMBL/GenBank/DDBJ databases">
        <authorList>
            <consortium name="Pathogen Informatics"/>
            <person name="Doyle S."/>
        </authorList>
    </citation>
    <scope>NUCLEOTIDE SEQUENCE [LARGE SCALE GENOMIC DNA]</scope>
    <source>
        <strain evidence="2 3">NCTC8985</strain>
    </source>
</reference>
<dbReference type="GO" id="GO:0034028">
    <property type="term" value="F:5-(carboxyamino)imidazole ribonucleotide synthase activity"/>
    <property type="evidence" value="ECO:0007669"/>
    <property type="project" value="UniProtKB-EC"/>
</dbReference>
<keyword evidence="2" id="KW-0436">Ligase</keyword>
<gene>
    <name evidence="2" type="primary">purK_3</name>
    <name evidence="2" type="ORF">NCTC8985_02608</name>
</gene>
<protein>
    <submittedName>
        <fullName evidence="2">Phosphoribosylaminoimidazole carboxylase ATPase subunit</fullName>
        <ecNumber evidence="2">6.3.4.18</ecNumber>
    </submittedName>
</protein>
<dbReference type="EMBL" id="UGCO01000001">
    <property type="protein sequence ID" value="STI77315.1"/>
    <property type="molecule type" value="Genomic_DNA"/>
</dbReference>
<dbReference type="Proteomes" id="UP000254405">
    <property type="component" value="Unassembled WGS sequence"/>
</dbReference>
<evidence type="ECO:0000259" key="1">
    <source>
        <dbReference type="Pfam" id="PF17769"/>
    </source>
</evidence>
<accession>A0A376TJ81</accession>
<dbReference type="Gene3D" id="3.30.470.20">
    <property type="entry name" value="ATP-grasp fold, B domain"/>
    <property type="match status" value="1"/>
</dbReference>
<evidence type="ECO:0000313" key="3">
    <source>
        <dbReference type="Proteomes" id="UP000254405"/>
    </source>
</evidence>
<dbReference type="AlphaFoldDB" id="A0A376TJ81"/>
<sequence length="56" mass="6347">MHLHWYDKEVRPGRKVGHLNLTDSDTSRLTATLEALIPLLPPEYASGVIWAQSKFS</sequence>
<dbReference type="InterPro" id="IPR011054">
    <property type="entry name" value="Rudment_hybrid_motif"/>
</dbReference>
<dbReference type="InterPro" id="IPR040686">
    <property type="entry name" value="PurK_C"/>
</dbReference>
<dbReference type="Pfam" id="PF17769">
    <property type="entry name" value="PurK_C"/>
    <property type="match status" value="1"/>
</dbReference>
<name>A0A376TJ81_ECOLX</name>